<keyword evidence="2 3" id="KW-0040">ANK repeat</keyword>
<gene>
    <name evidence="4" type="ORF">C1SCF055_LOCUS1018</name>
</gene>
<feature type="repeat" description="ANK" evidence="3">
    <location>
        <begin position="393"/>
        <end position="425"/>
    </location>
</feature>
<feature type="repeat" description="ANK" evidence="3">
    <location>
        <begin position="249"/>
        <end position="281"/>
    </location>
</feature>
<dbReference type="SUPFAM" id="SSF48403">
    <property type="entry name" value="Ankyrin repeat"/>
    <property type="match status" value="1"/>
</dbReference>
<dbReference type="AlphaFoldDB" id="A0A9P1BFN9"/>
<dbReference type="PROSITE" id="PS50088">
    <property type="entry name" value="ANK_REPEAT"/>
    <property type="match status" value="7"/>
</dbReference>
<feature type="repeat" description="ANK" evidence="3">
    <location>
        <begin position="363"/>
        <end position="392"/>
    </location>
</feature>
<evidence type="ECO:0000313" key="4">
    <source>
        <dbReference type="EMBL" id="CAI3972432.1"/>
    </source>
</evidence>
<dbReference type="OrthoDB" id="194358at2759"/>
<keyword evidence="1" id="KW-0677">Repeat</keyword>
<dbReference type="Pfam" id="PF00023">
    <property type="entry name" value="Ank"/>
    <property type="match status" value="1"/>
</dbReference>
<dbReference type="EMBL" id="CAMXCT020000011">
    <property type="protein sequence ID" value="CAL1125807.1"/>
    <property type="molecule type" value="Genomic_DNA"/>
</dbReference>
<dbReference type="PRINTS" id="PR01415">
    <property type="entry name" value="ANKYRIN"/>
</dbReference>
<name>A0A9P1BFN9_9DINO</name>
<dbReference type="InterPro" id="IPR036770">
    <property type="entry name" value="Ankyrin_rpt-contain_sf"/>
</dbReference>
<dbReference type="EMBL" id="CAMXCT010000011">
    <property type="protein sequence ID" value="CAI3972432.1"/>
    <property type="molecule type" value="Genomic_DNA"/>
</dbReference>
<reference evidence="4" key="1">
    <citation type="submission" date="2022-10" db="EMBL/GenBank/DDBJ databases">
        <authorList>
            <person name="Chen Y."/>
            <person name="Dougan E. K."/>
            <person name="Chan C."/>
            <person name="Rhodes N."/>
            <person name="Thang M."/>
        </authorList>
    </citation>
    <scope>NUCLEOTIDE SEQUENCE</scope>
</reference>
<dbReference type="SMART" id="SM00248">
    <property type="entry name" value="ANK"/>
    <property type="match status" value="8"/>
</dbReference>
<evidence type="ECO:0000256" key="3">
    <source>
        <dbReference type="PROSITE-ProRule" id="PRU00023"/>
    </source>
</evidence>
<comment type="caution">
    <text evidence="4">The sequence shown here is derived from an EMBL/GenBank/DDBJ whole genome shotgun (WGS) entry which is preliminary data.</text>
</comment>
<protein>
    <submittedName>
        <fullName evidence="6">Ankyrin-1 (ANK-1) (Ankyrin-R) (Erythrocyte ankyrin)</fullName>
    </submittedName>
</protein>
<feature type="repeat" description="ANK" evidence="3">
    <location>
        <begin position="150"/>
        <end position="182"/>
    </location>
</feature>
<dbReference type="PROSITE" id="PS50297">
    <property type="entry name" value="ANK_REP_REGION"/>
    <property type="match status" value="5"/>
</dbReference>
<reference evidence="5" key="2">
    <citation type="submission" date="2024-04" db="EMBL/GenBank/DDBJ databases">
        <authorList>
            <person name="Chen Y."/>
            <person name="Shah S."/>
            <person name="Dougan E. K."/>
            <person name="Thang M."/>
            <person name="Chan C."/>
        </authorList>
    </citation>
    <scope>NUCLEOTIDE SEQUENCE [LARGE SCALE GENOMIC DNA]</scope>
</reference>
<evidence type="ECO:0000313" key="7">
    <source>
        <dbReference type="Proteomes" id="UP001152797"/>
    </source>
</evidence>
<dbReference type="Gene3D" id="1.25.40.20">
    <property type="entry name" value="Ankyrin repeat-containing domain"/>
    <property type="match status" value="3"/>
</dbReference>
<accession>A0A9P1BFN9</accession>
<dbReference type="PANTHER" id="PTHR24198:SF165">
    <property type="entry name" value="ANKYRIN REPEAT-CONTAINING PROTEIN-RELATED"/>
    <property type="match status" value="1"/>
</dbReference>
<proteinExistence type="predicted"/>
<feature type="repeat" description="ANK" evidence="3">
    <location>
        <begin position="183"/>
        <end position="215"/>
    </location>
</feature>
<dbReference type="Proteomes" id="UP001152797">
    <property type="component" value="Unassembled WGS sequence"/>
</dbReference>
<evidence type="ECO:0000256" key="2">
    <source>
        <dbReference type="ARBA" id="ARBA00023043"/>
    </source>
</evidence>
<sequence>MWSYIGKSAIFLGGCCSGAAAATFLRAEERRRQVKAGEYYQLKGSYYQVLGHAWDHFRRDFCVVYRPLYHCEGFLGPSAVARESRFRRRAMAALALPPRPGQAAGKPKDDDERIRQELASLCVRGQVHQVVEALQKPELVKFASQPLDAAGASALHLAVLGGHLTFAQELINQNCAVDVQDDNGQEPLHVAAIEGHSDLVLELLMANANVNAPDGTGMTALHLSSLWGSIPSASVLLEHQANPTLRDNYGRTALFIAAEQGKTELMKFLLEKDVSTASIPNNEYWTPLHISAFGMQTVKNFTRPLKFLETVKVLLNAKVQLDAKDENCCTALHRAAQANNLEILRALLDAGADLSLEDECRWTPLHYASQFGYLKIVETLLDAKAEAAPKELTCSTPLSIATMENQVRTVELLLKYRADPEARAKGLHSPLMMAREGRFEAHVLATSHFERFNEFTKVSFDEMDLAAQSCALPGPFVEDKAWGLALQTKAVDGAGPSELQKSFLADVRNVKTPTTSGYGTRSHQETAIKRQL</sequence>
<dbReference type="EMBL" id="CAMXCT030000011">
    <property type="protein sequence ID" value="CAL4759744.1"/>
    <property type="molecule type" value="Genomic_DNA"/>
</dbReference>
<evidence type="ECO:0000313" key="6">
    <source>
        <dbReference type="EMBL" id="CAL4759744.1"/>
    </source>
</evidence>
<feature type="repeat" description="ANK" evidence="3">
    <location>
        <begin position="327"/>
        <end position="359"/>
    </location>
</feature>
<evidence type="ECO:0000313" key="5">
    <source>
        <dbReference type="EMBL" id="CAL1125807.1"/>
    </source>
</evidence>
<dbReference type="InterPro" id="IPR002110">
    <property type="entry name" value="Ankyrin_rpt"/>
</dbReference>
<dbReference type="Pfam" id="PF12796">
    <property type="entry name" value="Ank_2"/>
    <property type="match status" value="2"/>
</dbReference>
<organism evidence="4">
    <name type="scientific">Cladocopium goreaui</name>
    <dbReference type="NCBI Taxonomy" id="2562237"/>
    <lineage>
        <taxon>Eukaryota</taxon>
        <taxon>Sar</taxon>
        <taxon>Alveolata</taxon>
        <taxon>Dinophyceae</taxon>
        <taxon>Suessiales</taxon>
        <taxon>Symbiodiniaceae</taxon>
        <taxon>Cladocopium</taxon>
    </lineage>
</organism>
<evidence type="ECO:0000256" key="1">
    <source>
        <dbReference type="ARBA" id="ARBA00022737"/>
    </source>
</evidence>
<keyword evidence="7" id="KW-1185">Reference proteome</keyword>
<dbReference type="PANTHER" id="PTHR24198">
    <property type="entry name" value="ANKYRIN REPEAT AND PROTEIN KINASE DOMAIN-CONTAINING PROTEIN"/>
    <property type="match status" value="1"/>
</dbReference>
<dbReference type="Pfam" id="PF13606">
    <property type="entry name" value="Ank_3"/>
    <property type="match status" value="1"/>
</dbReference>
<feature type="repeat" description="ANK" evidence="3">
    <location>
        <begin position="216"/>
        <end position="248"/>
    </location>
</feature>